<dbReference type="GO" id="GO:0005739">
    <property type="term" value="C:mitochondrion"/>
    <property type="evidence" value="ECO:0007669"/>
    <property type="project" value="TreeGrafter"/>
</dbReference>
<dbReference type="GO" id="GO:0004022">
    <property type="term" value="F:alcohol dehydrogenase (NAD+) activity"/>
    <property type="evidence" value="ECO:0007669"/>
    <property type="project" value="TreeGrafter"/>
</dbReference>
<dbReference type="OrthoDB" id="3360544at2759"/>
<dbReference type="CDD" id="cd08192">
    <property type="entry name" value="MAR-like"/>
    <property type="match status" value="1"/>
</dbReference>
<evidence type="ECO:0000259" key="3">
    <source>
        <dbReference type="Pfam" id="PF25137"/>
    </source>
</evidence>
<proteinExistence type="predicted"/>
<dbReference type="PANTHER" id="PTHR11496:SF97">
    <property type="entry name" value="ALCOHOL DEHYDROGENASE IRON-TYPE_GLYCEROL DEHYDROGENASE GLDA DOMAIN-CONTAINING PROTEIN"/>
    <property type="match status" value="1"/>
</dbReference>
<keyword evidence="1" id="KW-0560">Oxidoreductase</keyword>
<dbReference type="SUPFAM" id="SSF56796">
    <property type="entry name" value="Dehydroquinate synthase-like"/>
    <property type="match status" value="1"/>
</dbReference>
<dbReference type="InterPro" id="IPR039697">
    <property type="entry name" value="Alcohol_dehydrogenase_Fe"/>
</dbReference>
<dbReference type="AlphaFoldDB" id="A0A0D7AG97"/>
<dbReference type="Gene3D" id="3.40.50.1970">
    <property type="match status" value="1"/>
</dbReference>
<dbReference type="EMBL" id="KN881676">
    <property type="protein sequence ID" value="KIY50306.1"/>
    <property type="molecule type" value="Genomic_DNA"/>
</dbReference>
<gene>
    <name evidence="4" type="ORF">FISHEDRAFT_39864</name>
</gene>
<dbReference type="InterPro" id="IPR001670">
    <property type="entry name" value="ADH_Fe/GldA"/>
</dbReference>
<name>A0A0D7AG97_9AGAR</name>
<feature type="domain" description="Fe-containing alcohol dehydrogenase-like C-terminal" evidence="3">
    <location>
        <begin position="179"/>
        <end position="355"/>
    </location>
</feature>
<accession>A0A0D7AG97</accession>
<keyword evidence="5" id="KW-1185">Reference proteome</keyword>
<dbReference type="Gene3D" id="1.20.1090.10">
    <property type="entry name" value="Dehydroquinate synthase-like - alpha domain"/>
    <property type="match status" value="1"/>
</dbReference>
<evidence type="ECO:0000256" key="1">
    <source>
        <dbReference type="ARBA" id="ARBA00023002"/>
    </source>
</evidence>
<dbReference type="Pfam" id="PF00465">
    <property type="entry name" value="Fe-ADH"/>
    <property type="match status" value="1"/>
</dbReference>
<feature type="domain" description="Alcohol dehydrogenase iron-type/glycerol dehydrogenase GldA" evidence="2">
    <location>
        <begin position="17"/>
        <end position="165"/>
    </location>
</feature>
<dbReference type="InterPro" id="IPR056798">
    <property type="entry name" value="ADH_Fe_C"/>
</dbReference>
<dbReference type="Pfam" id="PF25137">
    <property type="entry name" value="ADH_Fe_C"/>
    <property type="match status" value="1"/>
</dbReference>
<evidence type="ECO:0000313" key="4">
    <source>
        <dbReference type="EMBL" id="KIY50306.1"/>
    </source>
</evidence>
<dbReference type="Proteomes" id="UP000054144">
    <property type="component" value="Unassembled WGS sequence"/>
</dbReference>
<evidence type="ECO:0000313" key="5">
    <source>
        <dbReference type="Proteomes" id="UP000054144"/>
    </source>
</evidence>
<dbReference type="GO" id="GO:0046872">
    <property type="term" value="F:metal ion binding"/>
    <property type="evidence" value="ECO:0007669"/>
    <property type="project" value="InterPro"/>
</dbReference>
<protein>
    <submittedName>
        <fullName evidence="4">Dehydroquinate synthase-like protein</fullName>
    </submittedName>
</protein>
<organism evidence="4 5">
    <name type="scientific">Fistulina hepatica ATCC 64428</name>
    <dbReference type="NCBI Taxonomy" id="1128425"/>
    <lineage>
        <taxon>Eukaryota</taxon>
        <taxon>Fungi</taxon>
        <taxon>Dikarya</taxon>
        <taxon>Basidiomycota</taxon>
        <taxon>Agaricomycotina</taxon>
        <taxon>Agaricomycetes</taxon>
        <taxon>Agaricomycetidae</taxon>
        <taxon>Agaricales</taxon>
        <taxon>Fistulinaceae</taxon>
        <taxon>Fistulina</taxon>
    </lineage>
</organism>
<dbReference type="PANTHER" id="PTHR11496">
    <property type="entry name" value="ALCOHOL DEHYDROGENASE"/>
    <property type="match status" value="1"/>
</dbReference>
<dbReference type="SMR" id="A0A0D7AG97"/>
<evidence type="ECO:0000259" key="2">
    <source>
        <dbReference type="Pfam" id="PF00465"/>
    </source>
</evidence>
<reference evidence="4 5" key="1">
    <citation type="journal article" date="2015" name="Fungal Genet. Biol.">
        <title>Evolution of novel wood decay mechanisms in Agaricales revealed by the genome sequences of Fistulina hepatica and Cylindrobasidium torrendii.</title>
        <authorList>
            <person name="Floudas D."/>
            <person name="Held B.W."/>
            <person name="Riley R."/>
            <person name="Nagy L.G."/>
            <person name="Koehler G."/>
            <person name="Ransdell A.S."/>
            <person name="Younus H."/>
            <person name="Chow J."/>
            <person name="Chiniquy J."/>
            <person name="Lipzen A."/>
            <person name="Tritt A."/>
            <person name="Sun H."/>
            <person name="Haridas S."/>
            <person name="LaButti K."/>
            <person name="Ohm R.A."/>
            <person name="Kues U."/>
            <person name="Blanchette R.A."/>
            <person name="Grigoriev I.V."/>
            <person name="Minto R.E."/>
            <person name="Hibbett D.S."/>
        </authorList>
    </citation>
    <scope>NUCLEOTIDE SEQUENCE [LARGE SCALE GENOMIC DNA]</scope>
    <source>
        <strain evidence="4 5">ATCC 64428</strain>
    </source>
</reference>
<sequence>MTAPSGFYAWSDTLCGVYYGPGCVQTALPELLEKVSAKKALIVTGKSLFEKTVEDILNRVNASGGVFHDISQFSPIAGIRRGVALYKENTCDSIVAVGGGSPIDAAKAILYFAQQEQGGKKRPLIAIPTTLSAAEYTSGVGYTDEEGNKAMIASPGLAPAGIIIDAELSVFTPSRLWLSTGMRALDHAVETMYRVGVPVPVKHLGYAAIHDLFSYLPESKANPQAIEVRQKLLVAAWMSLWPMRMNINSPTGLSHTIGYKIGPTYGIPHGITSCLSLAPVVKLQADVASPEDKKWLAGSLFCINEPSTGSVEADIRKFSDCIQKLVLTLGLQTSLSEYEVPKADLTKIAERTLGTSEHPLYPQVVDILESIYTQK</sequence>